<protein>
    <submittedName>
        <fullName evidence="2">Uncharacterized protein</fullName>
    </submittedName>
</protein>
<dbReference type="AlphaFoldDB" id="A0A927B222"/>
<evidence type="ECO:0000256" key="1">
    <source>
        <dbReference type="SAM" id="MobiDB-lite"/>
    </source>
</evidence>
<evidence type="ECO:0000313" key="3">
    <source>
        <dbReference type="Proteomes" id="UP000653797"/>
    </source>
</evidence>
<feature type="compositionally biased region" description="Polar residues" evidence="1">
    <location>
        <begin position="41"/>
        <end position="54"/>
    </location>
</feature>
<dbReference type="EMBL" id="JACXAA010000004">
    <property type="protein sequence ID" value="MBD2753916.1"/>
    <property type="molecule type" value="Genomic_DNA"/>
</dbReference>
<dbReference type="Proteomes" id="UP000653797">
    <property type="component" value="Unassembled WGS sequence"/>
</dbReference>
<sequence length="54" mass="5463">MGSGSVGLASRKGSSTVNRVPADERQVDASNGLSTVMVPPCTSTNSLTSARPMP</sequence>
<dbReference type="RefSeq" id="WP_191039556.1">
    <property type="nucleotide sequence ID" value="NZ_JACXAA010000004.1"/>
</dbReference>
<evidence type="ECO:0000313" key="2">
    <source>
        <dbReference type="EMBL" id="MBD2753916.1"/>
    </source>
</evidence>
<accession>A0A927B222</accession>
<gene>
    <name evidence="2" type="ORF">IC230_13500</name>
</gene>
<proteinExistence type="predicted"/>
<organism evidence="2 3">
    <name type="scientific">Spirosoma validum</name>
    <dbReference type="NCBI Taxonomy" id="2771355"/>
    <lineage>
        <taxon>Bacteria</taxon>
        <taxon>Pseudomonadati</taxon>
        <taxon>Bacteroidota</taxon>
        <taxon>Cytophagia</taxon>
        <taxon>Cytophagales</taxon>
        <taxon>Cytophagaceae</taxon>
        <taxon>Spirosoma</taxon>
    </lineage>
</organism>
<keyword evidence="3" id="KW-1185">Reference proteome</keyword>
<reference evidence="2" key="1">
    <citation type="submission" date="2020-09" db="EMBL/GenBank/DDBJ databases">
        <authorList>
            <person name="Kim M.K."/>
        </authorList>
    </citation>
    <scope>NUCLEOTIDE SEQUENCE</scope>
    <source>
        <strain evidence="2">BT704</strain>
    </source>
</reference>
<comment type="caution">
    <text evidence="2">The sequence shown here is derived from an EMBL/GenBank/DDBJ whole genome shotgun (WGS) entry which is preliminary data.</text>
</comment>
<feature type="region of interest" description="Disordered" evidence="1">
    <location>
        <begin position="1"/>
        <end position="54"/>
    </location>
</feature>
<name>A0A927B222_9BACT</name>